<feature type="domain" description="GntR C-terminal" evidence="5">
    <location>
        <begin position="186"/>
        <end position="311"/>
    </location>
</feature>
<dbReference type="Pfam" id="PF07729">
    <property type="entry name" value="FCD"/>
    <property type="match status" value="1"/>
</dbReference>
<evidence type="ECO:0000256" key="1">
    <source>
        <dbReference type="ARBA" id="ARBA00023015"/>
    </source>
</evidence>
<evidence type="ECO:0000313" key="7">
    <source>
        <dbReference type="Proteomes" id="UP000305654"/>
    </source>
</evidence>
<dbReference type="InterPro" id="IPR036388">
    <property type="entry name" value="WH-like_DNA-bd_sf"/>
</dbReference>
<evidence type="ECO:0000259" key="5">
    <source>
        <dbReference type="SMART" id="SM00895"/>
    </source>
</evidence>
<organism evidence="6 7">
    <name type="scientific">Lichenicoccus roseus</name>
    <dbReference type="NCBI Taxonomy" id="2683649"/>
    <lineage>
        <taxon>Bacteria</taxon>
        <taxon>Pseudomonadati</taxon>
        <taxon>Pseudomonadota</taxon>
        <taxon>Alphaproteobacteria</taxon>
        <taxon>Acetobacterales</taxon>
        <taxon>Acetobacteraceae</taxon>
        <taxon>Lichenicoccus</taxon>
    </lineage>
</organism>
<reference evidence="6 7" key="1">
    <citation type="submission" date="2019-05" db="EMBL/GenBank/DDBJ databases">
        <authorList>
            <person name="Pankratov T."/>
            <person name="Grouzdev D."/>
        </authorList>
    </citation>
    <scope>NUCLEOTIDE SEQUENCE [LARGE SCALE GENOMIC DNA]</scope>
    <source>
        <strain evidence="6 7">KEBCLARHB70R</strain>
    </source>
</reference>
<keyword evidence="7" id="KW-1185">Reference proteome</keyword>
<feature type="compositionally biased region" description="Low complexity" evidence="4">
    <location>
        <begin position="1"/>
        <end position="16"/>
    </location>
</feature>
<dbReference type="InterPro" id="IPR000524">
    <property type="entry name" value="Tscrpt_reg_HTH_GntR"/>
</dbReference>
<sequence length="336" mass="36676">MHAGPPAGLGSGAARPGPWPCDRRRVGRRAAGRRPDLRWQRNRRTGGGDHRCQCRCGACPGRRGPARLSRRRGAGDDPGRGLGDRDQPRDTRADRLVGPPPAGSAGAVARRGHAVLKDDALAAIREHLLGDDCTHPLSERSLAARLGIGLGSVRSALERLRAAGLVVATPNSGLRVPEVTSQEIIDFYEMRLVLECHIAAALAGRLTSEQSDQLDAILIEQEQTACARDTGRYHQLDLEFHAALVGFHRNAAMVRALDQLRDRMYQLSRRLHGAHPERLAVNAAQHRTIVNALRDGNPDEARQRMQTHLLWGRQFTIDPGGRLAIPAARNEGEKDA</sequence>
<dbReference type="PANTHER" id="PTHR43537">
    <property type="entry name" value="TRANSCRIPTIONAL REGULATOR, GNTR FAMILY"/>
    <property type="match status" value="1"/>
</dbReference>
<keyword evidence="2" id="KW-0238">DNA-binding</keyword>
<dbReference type="SUPFAM" id="SSF48008">
    <property type="entry name" value="GntR ligand-binding domain-like"/>
    <property type="match status" value="1"/>
</dbReference>
<dbReference type="Proteomes" id="UP000305654">
    <property type="component" value="Unassembled WGS sequence"/>
</dbReference>
<comment type="caution">
    <text evidence="6">The sequence shown here is derived from an EMBL/GenBank/DDBJ whole genome shotgun (WGS) entry which is preliminary data.</text>
</comment>
<dbReference type="AlphaFoldDB" id="A0A5R9J9I2"/>
<keyword evidence="1" id="KW-0805">Transcription regulation</keyword>
<dbReference type="EMBL" id="VCDI01000010">
    <property type="protein sequence ID" value="TLU70888.1"/>
    <property type="molecule type" value="Genomic_DNA"/>
</dbReference>
<feature type="region of interest" description="Disordered" evidence="4">
    <location>
        <begin position="1"/>
        <end position="109"/>
    </location>
</feature>
<dbReference type="GO" id="GO:0003700">
    <property type="term" value="F:DNA-binding transcription factor activity"/>
    <property type="evidence" value="ECO:0007669"/>
    <property type="project" value="InterPro"/>
</dbReference>
<keyword evidence="3" id="KW-0804">Transcription</keyword>
<dbReference type="SMART" id="SM00895">
    <property type="entry name" value="FCD"/>
    <property type="match status" value="1"/>
</dbReference>
<evidence type="ECO:0000256" key="4">
    <source>
        <dbReference type="SAM" id="MobiDB-lite"/>
    </source>
</evidence>
<evidence type="ECO:0000313" key="6">
    <source>
        <dbReference type="EMBL" id="TLU70888.1"/>
    </source>
</evidence>
<evidence type="ECO:0000256" key="3">
    <source>
        <dbReference type="ARBA" id="ARBA00023163"/>
    </source>
</evidence>
<feature type="compositionally biased region" description="Basic and acidic residues" evidence="4">
    <location>
        <begin position="73"/>
        <end position="95"/>
    </location>
</feature>
<gene>
    <name evidence="6" type="ORF">FE263_20105</name>
</gene>
<dbReference type="OrthoDB" id="9788098at2"/>
<dbReference type="PANTHER" id="PTHR43537:SF5">
    <property type="entry name" value="UXU OPERON TRANSCRIPTIONAL REGULATOR"/>
    <property type="match status" value="1"/>
</dbReference>
<name>A0A5R9J9I2_9PROT</name>
<accession>A0A5R9J9I2</accession>
<dbReference type="InterPro" id="IPR036390">
    <property type="entry name" value="WH_DNA-bd_sf"/>
</dbReference>
<dbReference type="InterPro" id="IPR008920">
    <property type="entry name" value="TF_FadR/GntR_C"/>
</dbReference>
<dbReference type="Gene3D" id="1.20.120.530">
    <property type="entry name" value="GntR ligand-binding domain-like"/>
    <property type="match status" value="1"/>
</dbReference>
<dbReference type="Pfam" id="PF00392">
    <property type="entry name" value="GntR"/>
    <property type="match status" value="1"/>
</dbReference>
<protein>
    <submittedName>
        <fullName evidence="6">GntR family transcriptional regulator</fullName>
    </submittedName>
</protein>
<dbReference type="SUPFAM" id="SSF46785">
    <property type="entry name" value="Winged helix' DNA-binding domain"/>
    <property type="match status" value="1"/>
</dbReference>
<proteinExistence type="predicted"/>
<dbReference type="InterPro" id="IPR011711">
    <property type="entry name" value="GntR_C"/>
</dbReference>
<dbReference type="GO" id="GO:0003677">
    <property type="term" value="F:DNA binding"/>
    <property type="evidence" value="ECO:0007669"/>
    <property type="project" value="UniProtKB-KW"/>
</dbReference>
<evidence type="ECO:0000256" key="2">
    <source>
        <dbReference type="ARBA" id="ARBA00023125"/>
    </source>
</evidence>
<dbReference type="Gene3D" id="1.10.10.10">
    <property type="entry name" value="Winged helix-like DNA-binding domain superfamily/Winged helix DNA-binding domain"/>
    <property type="match status" value="1"/>
</dbReference>